<evidence type="ECO:0000259" key="5">
    <source>
        <dbReference type="Pfam" id="PF25973"/>
    </source>
</evidence>
<dbReference type="Proteomes" id="UP001302349">
    <property type="component" value="Chromosome"/>
</dbReference>
<dbReference type="PROSITE" id="PS51257">
    <property type="entry name" value="PROKAR_LIPOPROTEIN"/>
    <property type="match status" value="1"/>
</dbReference>
<gene>
    <name evidence="6" type="ORF">RT717_23465</name>
</gene>
<sequence>MKSCQIYILGLALLATVQGCSNQAEPLAESQQAQKTADGLTLSAQQIAKTGLLSKTIEQRTITTSVSANGMLDVPTQHMASVTTFLGSYVKSADKHIGEKVKKGEVLAVMEGPAFVDLQQQYLEHRSQLAVLKSEFERQSNLAADSITSKKNLQLAQAVYEQTNSSVEALQQKLSFLHVNMATLDKGTIARSFVIRAPMDGYLTEVSAKIGSYITPGQSLMEIVDLTHIHAELSVYESEAMNVKEGQKMEIMLPSMPGKVLEADIYLIDKAFDDNTRAVKVHGHFEEENIPFIMGMYVEGKIITGEATGYAVPAIAAVFADNNRYVFLEKASGDGAAFMAIDVTEVAEMDGWILLPEGKIPNGFDKVVTKGAGYLLSQWMMGE</sequence>
<dbReference type="NCBIfam" id="TIGR01730">
    <property type="entry name" value="RND_mfp"/>
    <property type="match status" value="1"/>
</dbReference>
<evidence type="ECO:0000256" key="3">
    <source>
        <dbReference type="SAM" id="SignalP"/>
    </source>
</evidence>
<evidence type="ECO:0000256" key="2">
    <source>
        <dbReference type="ARBA" id="ARBA00022448"/>
    </source>
</evidence>
<organism evidence="6 7">
    <name type="scientific">Imperialibacter roseus</name>
    <dbReference type="NCBI Taxonomy" id="1324217"/>
    <lineage>
        <taxon>Bacteria</taxon>
        <taxon>Pseudomonadati</taxon>
        <taxon>Bacteroidota</taxon>
        <taxon>Cytophagia</taxon>
        <taxon>Cytophagales</taxon>
        <taxon>Flammeovirgaceae</taxon>
        <taxon>Imperialibacter</taxon>
    </lineage>
</organism>
<dbReference type="Pfam" id="PF25954">
    <property type="entry name" value="Beta-barrel_RND_2"/>
    <property type="match status" value="1"/>
</dbReference>
<protein>
    <submittedName>
        <fullName evidence="6">Efflux RND transporter periplasmic adaptor subunit</fullName>
    </submittedName>
</protein>
<dbReference type="RefSeq" id="WP_317488778.1">
    <property type="nucleotide sequence ID" value="NZ_CP136051.1"/>
</dbReference>
<evidence type="ECO:0000256" key="1">
    <source>
        <dbReference type="ARBA" id="ARBA00009477"/>
    </source>
</evidence>
<dbReference type="InterPro" id="IPR006143">
    <property type="entry name" value="RND_pump_MFP"/>
</dbReference>
<dbReference type="InterPro" id="IPR058792">
    <property type="entry name" value="Beta-barrel_RND_2"/>
</dbReference>
<dbReference type="InterPro" id="IPR058647">
    <property type="entry name" value="BSH_CzcB-like"/>
</dbReference>
<feature type="domain" description="CzcB-like barrel-sandwich hybrid" evidence="5">
    <location>
        <begin position="79"/>
        <end position="225"/>
    </location>
</feature>
<keyword evidence="3" id="KW-0732">Signal</keyword>
<evidence type="ECO:0000259" key="4">
    <source>
        <dbReference type="Pfam" id="PF25954"/>
    </source>
</evidence>
<comment type="similarity">
    <text evidence="1">Belongs to the membrane fusion protein (MFP) (TC 8.A.1) family.</text>
</comment>
<evidence type="ECO:0000313" key="6">
    <source>
        <dbReference type="EMBL" id="WOK06039.1"/>
    </source>
</evidence>
<name>A0ABZ0INK2_9BACT</name>
<keyword evidence="2" id="KW-0813">Transport</keyword>
<accession>A0ABZ0INK2</accession>
<proteinExistence type="inferred from homology"/>
<dbReference type="PANTHER" id="PTHR30097:SF4">
    <property type="entry name" value="SLR6042 PROTEIN"/>
    <property type="match status" value="1"/>
</dbReference>
<dbReference type="Gene3D" id="2.40.30.170">
    <property type="match status" value="1"/>
</dbReference>
<dbReference type="EMBL" id="CP136051">
    <property type="protein sequence ID" value="WOK06039.1"/>
    <property type="molecule type" value="Genomic_DNA"/>
</dbReference>
<evidence type="ECO:0000313" key="7">
    <source>
        <dbReference type="Proteomes" id="UP001302349"/>
    </source>
</evidence>
<dbReference type="SUPFAM" id="SSF111369">
    <property type="entry name" value="HlyD-like secretion proteins"/>
    <property type="match status" value="1"/>
</dbReference>
<dbReference type="PANTHER" id="PTHR30097">
    <property type="entry name" value="CATION EFFLUX SYSTEM PROTEIN CUSB"/>
    <property type="match status" value="1"/>
</dbReference>
<feature type="chain" id="PRO_5045977178" evidence="3">
    <location>
        <begin position="25"/>
        <end position="383"/>
    </location>
</feature>
<feature type="domain" description="CusB-like beta-barrel" evidence="4">
    <location>
        <begin position="232"/>
        <end position="301"/>
    </location>
</feature>
<dbReference type="Pfam" id="PF25973">
    <property type="entry name" value="BSH_CzcB"/>
    <property type="match status" value="1"/>
</dbReference>
<feature type="signal peptide" evidence="3">
    <location>
        <begin position="1"/>
        <end position="24"/>
    </location>
</feature>
<dbReference type="InterPro" id="IPR051909">
    <property type="entry name" value="MFP_Cation_Efflux"/>
</dbReference>
<reference evidence="6 7" key="1">
    <citation type="journal article" date="2023" name="Microbiol. Resour. Announc.">
        <title>Complete Genome Sequence of Imperialibacter roseus strain P4T.</title>
        <authorList>
            <person name="Tizabi D.R."/>
            <person name="Bachvaroff T."/>
            <person name="Hill R.T."/>
        </authorList>
    </citation>
    <scope>NUCLEOTIDE SEQUENCE [LARGE SCALE GENOMIC DNA]</scope>
    <source>
        <strain evidence="6 7">P4T</strain>
    </source>
</reference>
<keyword evidence="7" id="KW-1185">Reference proteome</keyword>
<dbReference type="Gene3D" id="1.10.287.470">
    <property type="entry name" value="Helix hairpin bin"/>
    <property type="match status" value="1"/>
</dbReference>